<comment type="caution">
    <text evidence="11">The sequence shown here is derived from an EMBL/GenBank/DDBJ whole genome shotgun (WGS) entry which is preliminary data.</text>
</comment>
<evidence type="ECO:0000256" key="5">
    <source>
        <dbReference type="ARBA" id="ARBA00022630"/>
    </source>
</evidence>
<evidence type="ECO:0000256" key="8">
    <source>
        <dbReference type="ARBA" id="ARBA00023027"/>
    </source>
</evidence>
<dbReference type="Proteomes" id="UP001320768">
    <property type="component" value="Unassembled WGS sequence"/>
</dbReference>
<dbReference type="PRINTS" id="PR00368">
    <property type="entry name" value="FADPNR"/>
</dbReference>
<evidence type="ECO:0000256" key="1">
    <source>
        <dbReference type="ARBA" id="ARBA00001974"/>
    </source>
</evidence>
<dbReference type="PRINTS" id="PR00411">
    <property type="entry name" value="PNDRDTASEI"/>
</dbReference>
<evidence type="ECO:0000256" key="6">
    <source>
        <dbReference type="ARBA" id="ARBA00022827"/>
    </source>
</evidence>
<dbReference type="RefSeq" id="WP_258569454.1">
    <property type="nucleotide sequence ID" value="NZ_JAKUDN010000002.1"/>
</dbReference>
<sequence>MRIIIIGSGLAGQLALRDIRALNEAVEVLMFSEHEAGFYSKPSLSNVFTQGKQPRDLVVQSEDEVAMSLSCKMINEPVIKVDTQEKTVVSEKQTYQYDKLIFAVGANPITPPWLNESENVFQVNHLEEYEAFHQRINQKTTVTIIGGGLIGVEFAHDIAPHCQQVTVVEKMPTLMASMLPAEIGQALCGALTDRGVKVLLNQDIVSLNDRGSGVDIFCKDLSFQSDIVLGAIGIRPNIALAKASELLVDMGITVNEYGQTSDPDVYALGDCAQVQGLVKCYVAPIRICAKVVAQNVLGGKEKIQYPPMPVMLKTPSFPVCFCYRSMPSEWQVSHDDSGIEALAYDKGVLVGFALSQGKAIKRASLKEAMANWL</sequence>
<keyword evidence="12" id="KW-1185">Reference proteome</keyword>
<evidence type="ECO:0000256" key="4">
    <source>
        <dbReference type="ARBA" id="ARBA00022490"/>
    </source>
</evidence>
<evidence type="ECO:0000256" key="7">
    <source>
        <dbReference type="ARBA" id="ARBA00023002"/>
    </source>
</evidence>
<dbReference type="PANTHER" id="PTHR43429:SF3">
    <property type="entry name" value="NITRITE REDUCTASE [NAD(P)H]"/>
    <property type="match status" value="1"/>
</dbReference>
<comment type="similarity">
    <text evidence="3">Belongs to the FAD-dependent oxidoreductase family.</text>
</comment>
<evidence type="ECO:0000313" key="11">
    <source>
        <dbReference type="EMBL" id="MCP8352348.1"/>
    </source>
</evidence>
<evidence type="ECO:0000259" key="9">
    <source>
        <dbReference type="Pfam" id="PF07992"/>
    </source>
</evidence>
<accession>A0ABT1L7S0</accession>
<feature type="domain" description="Rubredoxin binding" evidence="10">
    <location>
        <begin position="303"/>
        <end position="367"/>
    </location>
</feature>
<reference evidence="11 12" key="1">
    <citation type="journal article" date="2022" name="Nat. Microbiol.">
        <title>The microbiome of a bacterivorous marine choanoflagellate contains a resource-demanding obligate bacterial associate.</title>
        <authorList>
            <person name="Needham D.M."/>
            <person name="Poirier C."/>
            <person name="Bachy C."/>
            <person name="George E.E."/>
            <person name="Wilken S."/>
            <person name="Yung C.C.M."/>
            <person name="Limardo A.J."/>
            <person name="Morando M."/>
            <person name="Sudek L."/>
            <person name="Malmstrom R.R."/>
            <person name="Keeling P.J."/>
            <person name="Santoro A.E."/>
            <person name="Worden A.Z."/>
        </authorList>
    </citation>
    <scope>NUCLEOTIDE SEQUENCE [LARGE SCALE GENOMIC DNA]</scope>
    <source>
        <strain evidence="11 12">Comchoano-2</strain>
    </source>
</reference>
<keyword evidence="8" id="KW-0520">NAD</keyword>
<keyword evidence="4" id="KW-0963">Cytoplasm</keyword>
<evidence type="ECO:0000256" key="3">
    <source>
        <dbReference type="ARBA" id="ARBA00006442"/>
    </source>
</evidence>
<proteinExistence type="inferred from homology"/>
<keyword evidence="6" id="KW-0274">FAD</keyword>
<dbReference type="EMBL" id="JAKUDN010000002">
    <property type="protein sequence ID" value="MCP8352348.1"/>
    <property type="molecule type" value="Genomic_DNA"/>
</dbReference>
<dbReference type="InterPro" id="IPR041364">
    <property type="entry name" value="Rbx-bd"/>
</dbReference>
<feature type="domain" description="FAD/NAD(P)-binding" evidence="9">
    <location>
        <begin position="1"/>
        <end position="274"/>
    </location>
</feature>
<dbReference type="Pfam" id="PF18113">
    <property type="entry name" value="Rbx_binding"/>
    <property type="match status" value="1"/>
</dbReference>
<dbReference type="Gene3D" id="3.30.390.120">
    <property type="match status" value="1"/>
</dbReference>
<gene>
    <name evidence="11" type="ORF">MKS91_03475</name>
</gene>
<evidence type="ECO:0000256" key="2">
    <source>
        <dbReference type="ARBA" id="ARBA00004496"/>
    </source>
</evidence>
<dbReference type="InterPro" id="IPR036188">
    <property type="entry name" value="FAD/NAD-bd_sf"/>
</dbReference>
<protein>
    <submittedName>
        <fullName evidence="11">FAD-dependent oxidoreductase</fullName>
    </submittedName>
</protein>
<dbReference type="InterPro" id="IPR050260">
    <property type="entry name" value="FAD-bd_OxRdtase"/>
</dbReference>
<dbReference type="Pfam" id="PF07992">
    <property type="entry name" value="Pyr_redox_2"/>
    <property type="match status" value="1"/>
</dbReference>
<dbReference type="Gene3D" id="3.50.50.60">
    <property type="entry name" value="FAD/NAD(P)-binding domain"/>
    <property type="match status" value="2"/>
</dbReference>
<comment type="cofactor">
    <cofactor evidence="1">
        <name>FAD</name>
        <dbReference type="ChEBI" id="CHEBI:57692"/>
    </cofactor>
</comment>
<evidence type="ECO:0000259" key="10">
    <source>
        <dbReference type="Pfam" id="PF18113"/>
    </source>
</evidence>
<dbReference type="PANTHER" id="PTHR43429">
    <property type="entry name" value="PYRIDINE NUCLEOTIDE-DISULFIDE OXIDOREDUCTASE DOMAIN-CONTAINING"/>
    <property type="match status" value="1"/>
</dbReference>
<dbReference type="InterPro" id="IPR023753">
    <property type="entry name" value="FAD/NAD-binding_dom"/>
</dbReference>
<keyword evidence="7" id="KW-0560">Oxidoreductase</keyword>
<organism evidence="11 12">
    <name type="scientific">Candidatus Synchoanobacter obligatus</name>
    <dbReference type="NCBI Taxonomy" id="2919597"/>
    <lineage>
        <taxon>Bacteria</taxon>
        <taxon>Pseudomonadati</taxon>
        <taxon>Pseudomonadota</taxon>
        <taxon>Gammaproteobacteria</taxon>
        <taxon>Candidatus Comchoanobacterales</taxon>
        <taxon>Candidatus Comchoanobacteraceae</taxon>
        <taxon>Candidatus Synchoanobacter</taxon>
    </lineage>
</organism>
<keyword evidence="5" id="KW-0285">Flavoprotein</keyword>
<dbReference type="SUPFAM" id="SSF51905">
    <property type="entry name" value="FAD/NAD(P)-binding domain"/>
    <property type="match status" value="1"/>
</dbReference>
<comment type="subcellular location">
    <subcellularLocation>
        <location evidence="2">Cytoplasm</location>
    </subcellularLocation>
</comment>
<evidence type="ECO:0000313" key="12">
    <source>
        <dbReference type="Proteomes" id="UP001320768"/>
    </source>
</evidence>
<name>A0ABT1L7S0_9GAMM</name>